<dbReference type="AlphaFoldDB" id="A0A1S3D9G5"/>
<comment type="function">
    <text evidence="1">Cilium-specific protein required for cilia structures.</text>
</comment>
<reference evidence="11" key="1">
    <citation type="submission" date="2025-08" db="UniProtKB">
        <authorList>
            <consortium name="RefSeq"/>
        </authorList>
    </citation>
    <scope>IDENTIFICATION</scope>
</reference>
<feature type="compositionally biased region" description="Basic and acidic residues" evidence="9">
    <location>
        <begin position="454"/>
        <end position="464"/>
    </location>
</feature>
<comment type="subcellular location">
    <subcellularLocation>
        <location evidence="2">Cell projection</location>
        <location evidence="2">Cilium</location>
    </subcellularLocation>
</comment>
<keyword evidence="7" id="KW-0966">Cell projection</keyword>
<feature type="region of interest" description="Disordered" evidence="9">
    <location>
        <begin position="454"/>
        <end position="511"/>
    </location>
</feature>
<dbReference type="InterPro" id="IPR001611">
    <property type="entry name" value="Leu-rich_rpt"/>
</dbReference>
<proteinExistence type="inferred from homology"/>
<dbReference type="Proteomes" id="UP000079169">
    <property type="component" value="Unplaced"/>
</dbReference>
<organism evidence="10 11">
    <name type="scientific">Diaphorina citri</name>
    <name type="common">Asian citrus psyllid</name>
    <dbReference type="NCBI Taxonomy" id="121845"/>
    <lineage>
        <taxon>Eukaryota</taxon>
        <taxon>Metazoa</taxon>
        <taxon>Ecdysozoa</taxon>
        <taxon>Arthropoda</taxon>
        <taxon>Hexapoda</taxon>
        <taxon>Insecta</taxon>
        <taxon>Pterygota</taxon>
        <taxon>Neoptera</taxon>
        <taxon>Paraneoptera</taxon>
        <taxon>Hemiptera</taxon>
        <taxon>Sternorrhyncha</taxon>
        <taxon>Psylloidea</taxon>
        <taxon>Psyllidae</taxon>
        <taxon>Diaphorininae</taxon>
        <taxon>Diaphorina</taxon>
    </lineage>
</organism>
<dbReference type="InterPro" id="IPR032675">
    <property type="entry name" value="LRR_dom_sf"/>
</dbReference>
<keyword evidence="4" id="KW-0433">Leucine-rich repeat</keyword>
<protein>
    <recommendedName>
        <fullName evidence="8">Dynein axonemal assembly factor 1 homolog</fullName>
    </recommendedName>
</protein>
<evidence type="ECO:0000313" key="11">
    <source>
        <dbReference type="RefSeq" id="XP_008476347.1"/>
    </source>
</evidence>
<dbReference type="KEGG" id="dci:103513307"/>
<evidence type="ECO:0000256" key="9">
    <source>
        <dbReference type="SAM" id="MobiDB-lite"/>
    </source>
</evidence>
<name>A0A1S3D9G5_DIACI</name>
<dbReference type="GO" id="GO:0005929">
    <property type="term" value="C:cilium"/>
    <property type="evidence" value="ECO:0007669"/>
    <property type="project" value="UniProtKB-SubCell"/>
</dbReference>
<keyword evidence="6" id="KW-0969">Cilium</keyword>
<feature type="compositionally biased region" description="Polar residues" evidence="9">
    <location>
        <begin position="567"/>
        <end position="577"/>
    </location>
</feature>
<evidence type="ECO:0000256" key="2">
    <source>
        <dbReference type="ARBA" id="ARBA00004138"/>
    </source>
</evidence>
<keyword evidence="5" id="KW-0677">Repeat</keyword>
<accession>A0A1S3D9G5</accession>
<gene>
    <name evidence="11" type="primary">LOC103513307</name>
</gene>
<sequence length="701" mass="80753">MDIPTTVDRIKKIGLIKDRAGDESTLKNLAQVLQNAPAIINEDLLSKKGVISENLLSLLQESTNLAEKLQIYKLIKAVNLRIKTLRKIENLWMMENLVELDLSMNHIGVIENLDQLVCLEKLDLGYNRIEQIQGLDTLVNLKVLNLKMNRIETIEGLDHLEKLELFNIAANRIQSLASLVYLRRFKHLGRLNIERNPVCDKENVDGFAIAMVPQLQCYNNHIILEDERRTALEQHMYDVRTETLKDLMVQRERQNALASQRKSEEKSKAFVENLEGDFLFNVQFENDVEGQEMLKLCTIPTKLGRSVAELYNNFKRDFLEVSSKLYEFGTSQHSLRQNEVDEFQAVYRALKLKSCHEVRALLNQCWEKKIRVTKKIMTVAHRMEKIASKYESGGVLDERLERMRNSIQNVALDHLDDEVSEIVGFLQKLKKRTLHLASNQTLSDYAEIMDNQMRSDKGHSKSKEQLQIQSKGYSKSKEQLQIKSKGHSKSKERATKGSVARQKSSVSQDAKDGALVQDDEVVMILDVLLSFKQRKLQIQTENVGKLTFVTEFSDVAQGAREDHIQRSKTSLHNTLSHHSLEENQLRPEHEDGANKGDGSIVIDVKKEVGNNVDIMILDVKNQIVQLHRHFEGVAKSIFFQEYRQHRNLLHFLKTFKENMKDIDFNFVVEIVSNFELLRKHSTSFNTELGKLLRAHYKVSVS</sequence>
<dbReference type="Pfam" id="PF14580">
    <property type="entry name" value="LRR_9"/>
    <property type="match status" value="1"/>
</dbReference>
<dbReference type="Gene3D" id="3.80.10.10">
    <property type="entry name" value="Ribonuclease Inhibitor"/>
    <property type="match status" value="1"/>
</dbReference>
<evidence type="ECO:0000313" key="10">
    <source>
        <dbReference type="Proteomes" id="UP000079169"/>
    </source>
</evidence>
<dbReference type="GeneID" id="103513307"/>
<dbReference type="STRING" id="121845.A0A1S3D9G5"/>
<evidence type="ECO:0000256" key="7">
    <source>
        <dbReference type="ARBA" id="ARBA00023273"/>
    </source>
</evidence>
<dbReference type="InterPro" id="IPR050576">
    <property type="entry name" value="Cilia_flagella_integrity"/>
</dbReference>
<comment type="similarity">
    <text evidence="3">Belongs to the DNAAF1 family.</text>
</comment>
<dbReference type="PANTHER" id="PTHR45973">
    <property type="entry name" value="PROTEIN PHOSPHATASE 1 REGULATORY SUBUNIT SDS22-RELATED"/>
    <property type="match status" value="1"/>
</dbReference>
<dbReference type="PROSITE" id="PS51450">
    <property type="entry name" value="LRR"/>
    <property type="match status" value="3"/>
</dbReference>
<feature type="region of interest" description="Disordered" evidence="9">
    <location>
        <begin position="564"/>
        <end position="596"/>
    </location>
</feature>
<keyword evidence="10" id="KW-1185">Reference proteome</keyword>
<dbReference type="PaxDb" id="121845-A0A1S3D9G5"/>
<evidence type="ECO:0000256" key="8">
    <source>
        <dbReference type="ARBA" id="ARBA00024433"/>
    </source>
</evidence>
<dbReference type="SMART" id="SM00365">
    <property type="entry name" value="LRR_SD22"/>
    <property type="match status" value="3"/>
</dbReference>
<dbReference type="SUPFAM" id="SSF52075">
    <property type="entry name" value="Outer arm dynein light chain 1"/>
    <property type="match status" value="1"/>
</dbReference>
<dbReference type="PANTHER" id="PTHR45973:SF9">
    <property type="entry name" value="LEUCINE-RICH REPEAT-CONTAINING PROTEIN 46"/>
    <property type="match status" value="1"/>
</dbReference>
<evidence type="ECO:0000256" key="3">
    <source>
        <dbReference type="ARBA" id="ARBA00006453"/>
    </source>
</evidence>
<evidence type="ECO:0000256" key="4">
    <source>
        <dbReference type="ARBA" id="ARBA00022614"/>
    </source>
</evidence>
<evidence type="ECO:0000256" key="1">
    <source>
        <dbReference type="ARBA" id="ARBA00003843"/>
    </source>
</evidence>
<evidence type="ECO:0000256" key="6">
    <source>
        <dbReference type="ARBA" id="ARBA00023069"/>
    </source>
</evidence>
<evidence type="ECO:0000256" key="5">
    <source>
        <dbReference type="ARBA" id="ARBA00022737"/>
    </source>
</evidence>
<dbReference type="RefSeq" id="XP_008476347.1">
    <property type="nucleotide sequence ID" value="XM_008478125.2"/>
</dbReference>
<feature type="compositionally biased region" description="Basic and acidic residues" evidence="9">
    <location>
        <begin position="578"/>
        <end position="594"/>
    </location>
</feature>